<dbReference type="InterPro" id="IPR006976">
    <property type="entry name" value="VanZ-like"/>
</dbReference>
<feature type="transmembrane region" description="Helical" evidence="1">
    <location>
        <begin position="41"/>
        <end position="65"/>
    </location>
</feature>
<feature type="transmembrane region" description="Helical" evidence="1">
    <location>
        <begin position="93"/>
        <end position="112"/>
    </location>
</feature>
<reference evidence="3 4" key="1">
    <citation type="submission" date="2024-05" db="EMBL/GenBank/DDBJ databases">
        <authorList>
            <person name="Zhao H."/>
            <person name="Xu Y."/>
            <person name="Lin S."/>
            <person name="Spain J.C."/>
            <person name="Zhou N.-Y."/>
        </authorList>
    </citation>
    <scope>NUCLEOTIDE SEQUENCE [LARGE SCALE GENOMIC DNA]</scope>
    <source>
        <strain evidence="3 4">NEAU-NG30</strain>
    </source>
</reference>
<dbReference type="Pfam" id="PF04892">
    <property type="entry name" value="VanZ"/>
    <property type="match status" value="1"/>
</dbReference>
<dbReference type="EMBL" id="JBDZYD010000003">
    <property type="protein sequence ID" value="MEQ0559243.1"/>
    <property type="molecule type" value="Genomic_DNA"/>
</dbReference>
<dbReference type="Proteomes" id="UP001440984">
    <property type="component" value="Unassembled WGS sequence"/>
</dbReference>
<dbReference type="PANTHER" id="PTHR36834:SF1">
    <property type="entry name" value="INTEGRAL MEMBRANE PROTEIN"/>
    <property type="match status" value="1"/>
</dbReference>
<name>A0ABV0LAB2_9PSEU</name>
<keyword evidence="1" id="KW-1133">Transmembrane helix</keyword>
<feature type="transmembrane region" description="Helical" evidence="1">
    <location>
        <begin position="119"/>
        <end position="141"/>
    </location>
</feature>
<evidence type="ECO:0000313" key="3">
    <source>
        <dbReference type="EMBL" id="MEQ0559243.1"/>
    </source>
</evidence>
<dbReference type="PANTHER" id="PTHR36834">
    <property type="entry name" value="MEMBRANE PROTEIN-RELATED"/>
    <property type="match status" value="1"/>
</dbReference>
<protein>
    <submittedName>
        <fullName evidence="3">VanZ family protein</fullName>
    </submittedName>
</protein>
<dbReference type="InterPro" id="IPR053150">
    <property type="entry name" value="Teicoplanin_resist-assoc"/>
</dbReference>
<accession>A0ABV0LAB2</accession>
<keyword evidence="4" id="KW-1185">Reference proteome</keyword>
<feature type="transmembrane region" description="Helical" evidence="1">
    <location>
        <begin position="6"/>
        <end position="29"/>
    </location>
</feature>
<feature type="domain" description="VanZ-like" evidence="2">
    <location>
        <begin position="54"/>
        <end position="166"/>
    </location>
</feature>
<keyword evidence="1" id="KW-0812">Transmembrane</keyword>
<organism evidence="3 4">
    <name type="scientific">Amycolatopsis melonis</name>
    <dbReference type="NCBI Taxonomy" id="3156488"/>
    <lineage>
        <taxon>Bacteria</taxon>
        <taxon>Bacillati</taxon>
        <taxon>Actinomycetota</taxon>
        <taxon>Actinomycetes</taxon>
        <taxon>Pseudonocardiales</taxon>
        <taxon>Pseudonocardiaceae</taxon>
        <taxon>Amycolatopsis</taxon>
    </lineage>
</organism>
<proteinExistence type="predicted"/>
<dbReference type="RefSeq" id="WP_348949161.1">
    <property type="nucleotide sequence ID" value="NZ_JBDZYD010000003.1"/>
</dbReference>
<evidence type="ECO:0000259" key="2">
    <source>
        <dbReference type="Pfam" id="PF04892"/>
    </source>
</evidence>
<evidence type="ECO:0000313" key="4">
    <source>
        <dbReference type="Proteomes" id="UP001440984"/>
    </source>
</evidence>
<comment type="caution">
    <text evidence="3">The sequence shown here is derived from an EMBL/GenBank/DDBJ whole genome shotgun (WGS) entry which is preliminary data.</text>
</comment>
<gene>
    <name evidence="3" type="ORF">ABJI51_09195</name>
</gene>
<keyword evidence="1" id="KW-0472">Membrane</keyword>
<sequence length="221" mass="23854">MEALLRAFWGMIPVSAVALPYALIGWPLLAARRRRRLPVRYATATAGVDSAACLVAFLVLCLVTMPVGDSAESTLDLVPGADITAAFGNDGSLWQVIGNVLLLCPLGALLPMRVRRLRTLLRVALAALVASVLVEGTQYLIHDGRVTSTDDVLLNTVGATLGAALSRRGWRWLDVPPVPVVVPVVIPSPRRTICEAPTLTLRVPRSVWDKRYAAIAHPERQ</sequence>
<evidence type="ECO:0000256" key="1">
    <source>
        <dbReference type="SAM" id="Phobius"/>
    </source>
</evidence>